<dbReference type="PANTHER" id="PTHR23522">
    <property type="entry name" value="BLL5896 PROTEIN"/>
    <property type="match status" value="1"/>
</dbReference>
<dbReference type="EMBL" id="FNYH01000004">
    <property type="protein sequence ID" value="SEI56342.1"/>
    <property type="molecule type" value="Genomic_DNA"/>
</dbReference>
<dbReference type="Proteomes" id="UP000242999">
    <property type="component" value="Unassembled WGS sequence"/>
</dbReference>
<name>A0A1H6RYT1_9GAMM</name>
<evidence type="ECO:0000256" key="3">
    <source>
        <dbReference type="ARBA" id="ARBA00022475"/>
    </source>
</evidence>
<dbReference type="Pfam" id="PF12832">
    <property type="entry name" value="MFS_1_like"/>
    <property type="match status" value="1"/>
</dbReference>
<keyword evidence="7 8" id="KW-0472">Membrane</keyword>
<dbReference type="PIRSF" id="PIRSF004925">
    <property type="entry name" value="HcaT"/>
    <property type="match status" value="1"/>
</dbReference>
<evidence type="ECO:0000256" key="7">
    <source>
        <dbReference type="ARBA" id="ARBA00023136"/>
    </source>
</evidence>
<keyword evidence="5 8" id="KW-0812">Transmembrane</keyword>
<feature type="transmembrane region" description="Helical" evidence="8">
    <location>
        <begin position="362"/>
        <end position="385"/>
    </location>
</feature>
<keyword evidence="6 8" id="KW-1133">Transmembrane helix</keyword>
<evidence type="ECO:0000256" key="5">
    <source>
        <dbReference type="ARBA" id="ARBA00022692"/>
    </source>
</evidence>
<feature type="transmembrane region" description="Helical" evidence="8">
    <location>
        <begin position="273"/>
        <end position="297"/>
    </location>
</feature>
<dbReference type="RefSeq" id="WP_093308985.1">
    <property type="nucleotide sequence ID" value="NZ_FNYH01000004.1"/>
</dbReference>
<dbReference type="PANTHER" id="PTHR23522:SF10">
    <property type="entry name" value="3-PHENYLPROPIONIC ACID TRANSPORTER-RELATED"/>
    <property type="match status" value="1"/>
</dbReference>
<evidence type="ECO:0000256" key="6">
    <source>
        <dbReference type="ARBA" id="ARBA00022989"/>
    </source>
</evidence>
<feature type="domain" description="Major facilitator superfamily associated" evidence="9">
    <location>
        <begin position="9"/>
        <end position="366"/>
    </location>
</feature>
<reference evidence="11" key="1">
    <citation type="submission" date="2016-10" db="EMBL/GenBank/DDBJ databases">
        <authorList>
            <person name="Varghese N."/>
            <person name="Submissions S."/>
        </authorList>
    </citation>
    <scope>NUCLEOTIDE SEQUENCE [LARGE SCALE GENOMIC DNA]</scope>
    <source>
        <strain evidence="11">DSM 7165</strain>
    </source>
</reference>
<evidence type="ECO:0000313" key="11">
    <source>
        <dbReference type="Proteomes" id="UP000242999"/>
    </source>
</evidence>
<gene>
    <name evidence="10" type="ORF">SAMN05421831_104112</name>
</gene>
<evidence type="ECO:0000259" key="9">
    <source>
        <dbReference type="Pfam" id="PF12832"/>
    </source>
</evidence>
<protein>
    <submittedName>
        <fullName evidence="10">MFS transporter, PPP family, 3-phenylpropionic acid transporter</fullName>
    </submittedName>
</protein>
<feature type="transmembrane region" description="Helical" evidence="8">
    <location>
        <begin position="98"/>
        <end position="115"/>
    </location>
</feature>
<comment type="subcellular location">
    <subcellularLocation>
        <location evidence="1">Cell inner membrane</location>
        <topology evidence="1">Multi-pass membrane protein</topology>
    </subcellularLocation>
</comment>
<dbReference type="InterPro" id="IPR024989">
    <property type="entry name" value="MFS_assoc_dom"/>
</dbReference>
<dbReference type="InterPro" id="IPR026032">
    <property type="entry name" value="HcaT-like"/>
</dbReference>
<dbReference type="NCBIfam" id="NF037955">
    <property type="entry name" value="mfs"/>
    <property type="match status" value="1"/>
</dbReference>
<evidence type="ECO:0000313" key="10">
    <source>
        <dbReference type="EMBL" id="SEI56342.1"/>
    </source>
</evidence>
<feature type="transmembrane region" description="Helical" evidence="8">
    <location>
        <begin position="44"/>
        <end position="63"/>
    </location>
</feature>
<feature type="transmembrane region" description="Helical" evidence="8">
    <location>
        <begin position="166"/>
        <end position="186"/>
    </location>
</feature>
<feature type="transmembrane region" description="Helical" evidence="8">
    <location>
        <begin position="75"/>
        <end position="92"/>
    </location>
</feature>
<feature type="transmembrane region" description="Helical" evidence="8">
    <location>
        <begin position="303"/>
        <end position="324"/>
    </location>
</feature>
<dbReference type="GO" id="GO:0015528">
    <property type="term" value="F:lactose:proton symporter activity"/>
    <property type="evidence" value="ECO:0007669"/>
    <property type="project" value="TreeGrafter"/>
</dbReference>
<organism evidence="10 11">
    <name type="scientific">Allopseudospirillum japonicum</name>
    <dbReference type="NCBI Taxonomy" id="64971"/>
    <lineage>
        <taxon>Bacteria</taxon>
        <taxon>Pseudomonadati</taxon>
        <taxon>Pseudomonadota</taxon>
        <taxon>Gammaproteobacteria</taxon>
        <taxon>Oceanospirillales</taxon>
        <taxon>Oceanospirillaceae</taxon>
        <taxon>Allopseudospirillum</taxon>
    </lineage>
</organism>
<keyword evidence="3" id="KW-1003">Cell membrane</keyword>
<dbReference type="OrthoDB" id="9150135at2"/>
<dbReference type="InterPro" id="IPR036259">
    <property type="entry name" value="MFS_trans_sf"/>
</dbReference>
<keyword evidence="2" id="KW-0813">Transport</keyword>
<evidence type="ECO:0000256" key="8">
    <source>
        <dbReference type="SAM" id="Phobius"/>
    </source>
</evidence>
<feature type="transmembrane region" description="Helical" evidence="8">
    <location>
        <begin position="136"/>
        <end position="154"/>
    </location>
</feature>
<keyword evidence="11" id="KW-1185">Reference proteome</keyword>
<feature type="transmembrane region" description="Helical" evidence="8">
    <location>
        <begin position="207"/>
        <end position="229"/>
    </location>
</feature>
<evidence type="ECO:0000256" key="1">
    <source>
        <dbReference type="ARBA" id="ARBA00004429"/>
    </source>
</evidence>
<feature type="transmembrane region" description="Helical" evidence="8">
    <location>
        <begin position="241"/>
        <end position="261"/>
    </location>
</feature>
<dbReference type="SUPFAM" id="SSF103473">
    <property type="entry name" value="MFS general substrate transporter"/>
    <property type="match status" value="1"/>
</dbReference>
<sequence length="395" mass="43825">MALPVNLPYWRLAGIYACYFALLGVLNPYWGLYLDSIGFTPVQIGQLMGILLATKLIAPNLWSFWADYSGHHIRIMRLGAFLTALSFTGIFWHDGNFWTLAWVMFAFSFFWNAILPQYEVITLVALKGHEAHYSRVRVWGSVGFIMAVLGLGVWLDQAPIQTLPWWLWGLMWALLIFSFTLPKLAAKSQEVSQDEQTSLAQTLKRPQVWVILLCAWAMQASHGPYYTFYSLYLEQEGYSRTWIGSLWALGVGAEVLVFLVMHRLLPALKAEGLLVLSLVLASVRWFALALAPAHLMFLIPIQVLHAATFGCFHASCIALVHTYFPKAQAAQGQALYSSVGFGAGGAVGATLAGWLWQAYPPSWSFLSAAALAAGASLLAWHILLGQTLHSQGIAR</sequence>
<feature type="transmembrane region" description="Helical" evidence="8">
    <location>
        <begin position="12"/>
        <end position="32"/>
    </location>
</feature>
<accession>A0A1H6RYT1</accession>
<proteinExistence type="predicted"/>
<evidence type="ECO:0000256" key="2">
    <source>
        <dbReference type="ARBA" id="ARBA00022448"/>
    </source>
</evidence>
<dbReference type="Gene3D" id="1.20.1250.20">
    <property type="entry name" value="MFS general substrate transporter like domains"/>
    <property type="match status" value="2"/>
</dbReference>
<dbReference type="AlphaFoldDB" id="A0A1H6RYT1"/>
<dbReference type="STRING" id="64971.SAMN05421831_104112"/>
<evidence type="ECO:0000256" key="4">
    <source>
        <dbReference type="ARBA" id="ARBA00022519"/>
    </source>
</evidence>
<feature type="transmembrane region" description="Helical" evidence="8">
    <location>
        <begin position="336"/>
        <end position="356"/>
    </location>
</feature>
<dbReference type="GO" id="GO:0005886">
    <property type="term" value="C:plasma membrane"/>
    <property type="evidence" value="ECO:0007669"/>
    <property type="project" value="UniProtKB-SubCell"/>
</dbReference>
<keyword evidence="4" id="KW-0997">Cell inner membrane</keyword>
<dbReference type="GO" id="GO:0030395">
    <property type="term" value="F:lactose binding"/>
    <property type="evidence" value="ECO:0007669"/>
    <property type="project" value="TreeGrafter"/>
</dbReference>